<protein>
    <submittedName>
        <fullName evidence="3">Cobalt-precorrin 5A hydrolase/sirohydrochlorin cobaltochelatase/cobalt-precorrin 5A hydrolase / precorrin-3B C17-methyltransferase</fullName>
    </submittedName>
</protein>
<keyword evidence="3" id="KW-0378">Hydrolase</keyword>
<dbReference type="InterPro" id="IPR002750">
    <property type="entry name" value="CobE/GbiG_C"/>
</dbReference>
<keyword evidence="3" id="KW-0489">Methyltransferase</keyword>
<dbReference type="RefSeq" id="WP_176930259.1">
    <property type="nucleotide sequence ID" value="NZ_FNIE01000005.1"/>
</dbReference>
<dbReference type="GO" id="GO:0032259">
    <property type="term" value="P:methylation"/>
    <property type="evidence" value="ECO:0007669"/>
    <property type="project" value="UniProtKB-KW"/>
</dbReference>
<dbReference type="STRING" id="310781.SAMN05216259_105465"/>
<keyword evidence="3" id="KW-0808">Transferase</keyword>
<dbReference type="InterPro" id="IPR052553">
    <property type="entry name" value="CbiG_hydrolase"/>
</dbReference>
<gene>
    <name evidence="3" type="ORF">SAMN05216259_105465</name>
</gene>
<dbReference type="AlphaFoldDB" id="A0A1H0E4I7"/>
<dbReference type="InterPro" id="IPR036518">
    <property type="entry name" value="CobE/GbiG_C_sf"/>
</dbReference>
<dbReference type="GO" id="GO:0009236">
    <property type="term" value="P:cobalamin biosynthetic process"/>
    <property type="evidence" value="ECO:0007669"/>
    <property type="project" value="InterPro"/>
</dbReference>
<dbReference type="Proteomes" id="UP000199341">
    <property type="component" value="Unassembled WGS sequence"/>
</dbReference>
<dbReference type="GO" id="GO:0008168">
    <property type="term" value="F:methyltransferase activity"/>
    <property type="evidence" value="ECO:0007669"/>
    <property type="project" value="UniProtKB-KW"/>
</dbReference>
<dbReference type="Gene3D" id="3.30.420.180">
    <property type="entry name" value="CobE/GbiG C-terminal domain"/>
    <property type="match status" value="1"/>
</dbReference>
<dbReference type="PANTHER" id="PTHR37477:SF1">
    <property type="entry name" value="COBALT-PRECORRIN-5A HYDROLASE"/>
    <property type="match status" value="1"/>
</dbReference>
<dbReference type="Pfam" id="PF01890">
    <property type="entry name" value="CbiG_C"/>
    <property type="match status" value="1"/>
</dbReference>
<name>A0A1H0E4I7_9ACTN</name>
<accession>A0A1H0E4I7</accession>
<evidence type="ECO:0000256" key="1">
    <source>
        <dbReference type="SAM" id="MobiDB-lite"/>
    </source>
</evidence>
<feature type="region of interest" description="Disordered" evidence="1">
    <location>
        <begin position="103"/>
        <end position="136"/>
    </location>
</feature>
<reference evidence="3 4" key="1">
    <citation type="submission" date="2016-10" db="EMBL/GenBank/DDBJ databases">
        <authorList>
            <person name="de Groot N.N."/>
        </authorList>
    </citation>
    <scope>NUCLEOTIDE SEQUENCE [LARGE SCALE GENOMIC DNA]</scope>
    <source>
        <strain evidence="3 4">CGMCC 4.2022</strain>
    </source>
</reference>
<evidence type="ECO:0000313" key="4">
    <source>
        <dbReference type="Proteomes" id="UP000199341"/>
    </source>
</evidence>
<evidence type="ECO:0000313" key="3">
    <source>
        <dbReference type="EMBL" id="SDN77181.1"/>
    </source>
</evidence>
<dbReference type="GO" id="GO:0016787">
    <property type="term" value="F:hydrolase activity"/>
    <property type="evidence" value="ECO:0007669"/>
    <property type="project" value="UniProtKB-KW"/>
</dbReference>
<sequence>MTTLYVGVGASSSATPEELATLLRTALARVPGEVAALATLAGKETHPAIAATARALRVPILTYPAAALAAIAVPTPAALPHLATPSVAEAAALLAAAPTPHLALPKQKGPHTTLAIATPEPPEGTRGTAPPEEPQK</sequence>
<evidence type="ECO:0000259" key="2">
    <source>
        <dbReference type="Pfam" id="PF01890"/>
    </source>
</evidence>
<feature type="domain" description="CobE/GbiG C-terminal" evidence="2">
    <location>
        <begin position="4"/>
        <end position="117"/>
    </location>
</feature>
<keyword evidence="4" id="KW-1185">Reference proteome</keyword>
<organism evidence="3 4">
    <name type="scientific">Actinacidiphila guanduensis</name>
    <dbReference type="NCBI Taxonomy" id="310781"/>
    <lineage>
        <taxon>Bacteria</taxon>
        <taxon>Bacillati</taxon>
        <taxon>Actinomycetota</taxon>
        <taxon>Actinomycetes</taxon>
        <taxon>Kitasatosporales</taxon>
        <taxon>Streptomycetaceae</taxon>
        <taxon>Actinacidiphila</taxon>
    </lineage>
</organism>
<dbReference type="SUPFAM" id="SSF159664">
    <property type="entry name" value="CobE/GbiG C-terminal domain-like"/>
    <property type="match status" value="1"/>
</dbReference>
<proteinExistence type="predicted"/>
<dbReference type="PANTHER" id="PTHR37477">
    <property type="entry name" value="COBALT-PRECORRIN-5A HYDROLASE"/>
    <property type="match status" value="1"/>
</dbReference>
<dbReference type="EMBL" id="FNIE01000005">
    <property type="protein sequence ID" value="SDN77181.1"/>
    <property type="molecule type" value="Genomic_DNA"/>
</dbReference>